<evidence type="ECO:0000256" key="1">
    <source>
        <dbReference type="SAM" id="Phobius"/>
    </source>
</evidence>
<name>A0ABV4U0Q2_9BACT</name>
<dbReference type="PANTHER" id="PTHR31302">
    <property type="entry name" value="TRANSMEMBRANE PROTEIN WITH METALLOPHOSPHOESTERASE DOMAIN-RELATED"/>
    <property type="match status" value="1"/>
</dbReference>
<feature type="transmembrane region" description="Helical" evidence="1">
    <location>
        <begin position="78"/>
        <end position="100"/>
    </location>
</feature>
<dbReference type="InterPro" id="IPR051158">
    <property type="entry name" value="Metallophosphoesterase_sf"/>
</dbReference>
<feature type="domain" description="Calcineurin-like phosphoesterase" evidence="2">
    <location>
        <begin position="184"/>
        <end position="349"/>
    </location>
</feature>
<dbReference type="Proteomes" id="UP001575105">
    <property type="component" value="Unassembled WGS sequence"/>
</dbReference>
<gene>
    <name evidence="3" type="ORF">ACERK3_02345</name>
</gene>
<feature type="transmembrane region" description="Helical" evidence="1">
    <location>
        <begin position="38"/>
        <end position="58"/>
    </location>
</feature>
<dbReference type="InterPro" id="IPR029052">
    <property type="entry name" value="Metallo-depent_PP-like"/>
</dbReference>
<dbReference type="SUPFAM" id="SSF56300">
    <property type="entry name" value="Metallo-dependent phosphatases"/>
    <property type="match status" value="1"/>
</dbReference>
<feature type="transmembrane region" description="Helical" evidence="1">
    <location>
        <begin position="138"/>
        <end position="159"/>
    </location>
</feature>
<organism evidence="3 4">
    <name type="scientific">Natronomicrosphaera hydrolytica</name>
    <dbReference type="NCBI Taxonomy" id="3242702"/>
    <lineage>
        <taxon>Bacteria</taxon>
        <taxon>Pseudomonadati</taxon>
        <taxon>Planctomycetota</taxon>
        <taxon>Phycisphaerae</taxon>
        <taxon>Phycisphaerales</taxon>
        <taxon>Phycisphaeraceae</taxon>
        <taxon>Natronomicrosphaera</taxon>
    </lineage>
</organism>
<feature type="transmembrane region" description="Helical" evidence="1">
    <location>
        <begin position="6"/>
        <end position="26"/>
    </location>
</feature>
<keyword evidence="1" id="KW-0812">Transmembrane</keyword>
<sequence length="407" mass="46246">MESIRVIYYLAILGLPLVAGLGWWWWADRRLRGLPYNWGWRLLMGVFVVVFSVCYLWLLGTRWMGVAWTPHSWILAYMMLWGLIFLPFVALPSMGLWTIWRGGGWLMRRVRRWVRKADVPEVVESAMLPSDRMTRRQMMTTAAVTLPMLATLGTTAVSIPQKRRFQITEYTLRFDDLPAALDGMTIAHLSDTHVGKFTRGRILDRIADATNDLAADLVLITGDVIDNTLHDLPEALRMIDRIDPRSGLFVCEGNHDLFDGRENFREAVREHGTPLLVDEAQTVRVHGERVQLMGIAWHGRGKPIAPHVDRAVARRDHDAFPILLAHHPDAFDRATEHRIPLTLAGHTHGGQLMLNDGFGAGPLMFKYWTGLYEKDRSKLIVSNGAGNWFPLRTNAPAEIVHITLKKA</sequence>
<dbReference type="Gene3D" id="3.60.21.10">
    <property type="match status" value="1"/>
</dbReference>
<keyword evidence="1" id="KW-0472">Membrane</keyword>
<dbReference type="Pfam" id="PF00149">
    <property type="entry name" value="Metallophos"/>
    <property type="match status" value="1"/>
</dbReference>
<protein>
    <submittedName>
        <fullName evidence="3">Metallophosphoesterase</fullName>
    </submittedName>
</protein>
<dbReference type="CDD" id="cd07385">
    <property type="entry name" value="MPP_YkuE_C"/>
    <property type="match status" value="1"/>
</dbReference>
<evidence type="ECO:0000259" key="2">
    <source>
        <dbReference type="Pfam" id="PF00149"/>
    </source>
</evidence>
<keyword evidence="4" id="KW-1185">Reference proteome</keyword>
<evidence type="ECO:0000313" key="3">
    <source>
        <dbReference type="EMBL" id="MFA9477126.1"/>
    </source>
</evidence>
<dbReference type="InterPro" id="IPR004843">
    <property type="entry name" value="Calcineurin-like_PHP"/>
</dbReference>
<evidence type="ECO:0000313" key="4">
    <source>
        <dbReference type="Proteomes" id="UP001575105"/>
    </source>
</evidence>
<dbReference type="RefSeq" id="WP_425344047.1">
    <property type="nucleotide sequence ID" value="NZ_JBGUBD010000001.1"/>
</dbReference>
<keyword evidence="1" id="KW-1133">Transmembrane helix</keyword>
<accession>A0ABV4U0Q2</accession>
<dbReference type="EMBL" id="JBGUBD010000001">
    <property type="protein sequence ID" value="MFA9477126.1"/>
    <property type="molecule type" value="Genomic_DNA"/>
</dbReference>
<reference evidence="3 4" key="1">
    <citation type="submission" date="2024-08" db="EMBL/GenBank/DDBJ databases">
        <title>Whole-genome sequencing of halo(alkali)philic microorganisms from hypersaline lakes.</title>
        <authorList>
            <person name="Sorokin D.Y."/>
            <person name="Merkel A.Y."/>
            <person name="Messina E."/>
            <person name="Yakimov M."/>
        </authorList>
    </citation>
    <scope>NUCLEOTIDE SEQUENCE [LARGE SCALE GENOMIC DNA]</scope>
    <source>
        <strain evidence="3 4">AB-hyl4</strain>
    </source>
</reference>
<proteinExistence type="predicted"/>
<dbReference type="PANTHER" id="PTHR31302:SF0">
    <property type="entry name" value="TRANSMEMBRANE PROTEIN WITH METALLOPHOSPHOESTERASE DOMAIN"/>
    <property type="match status" value="1"/>
</dbReference>
<comment type="caution">
    <text evidence="3">The sequence shown here is derived from an EMBL/GenBank/DDBJ whole genome shotgun (WGS) entry which is preliminary data.</text>
</comment>